<dbReference type="RefSeq" id="WP_204040201.1">
    <property type="nucleotide sequence ID" value="NZ_BOOA01000010.1"/>
</dbReference>
<reference evidence="1" key="1">
    <citation type="submission" date="2021-01" db="EMBL/GenBank/DDBJ databases">
        <title>Whole genome shotgun sequence of Acrocarpospora phusangensis NBRC 108782.</title>
        <authorList>
            <person name="Komaki H."/>
            <person name="Tamura T."/>
        </authorList>
    </citation>
    <scope>NUCLEOTIDE SEQUENCE</scope>
    <source>
        <strain evidence="1">NBRC 108782</strain>
    </source>
</reference>
<dbReference type="AlphaFoldDB" id="A0A919Q6M3"/>
<evidence type="ECO:0000313" key="2">
    <source>
        <dbReference type="Proteomes" id="UP000640052"/>
    </source>
</evidence>
<evidence type="ECO:0000313" key="1">
    <source>
        <dbReference type="EMBL" id="GIH23384.1"/>
    </source>
</evidence>
<comment type="caution">
    <text evidence="1">The sequence shown here is derived from an EMBL/GenBank/DDBJ whole genome shotgun (WGS) entry which is preliminary data.</text>
</comment>
<gene>
    <name evidence="1" type="ORF">Aph01nite_16940</name>
</gene>
<accession>A0A919Q6M3</accession>
<organism evidence="1 2">
    <name type="scientific">Acrocarpospora phusangensis</name>
    <dbReference type="NCBI Taxonomy" id="1070424"/>
    <lineage>
        <taxon>Bacteria</taxon>
        <taxon>Bacillati</taxon>
        <taxon>Actinomycetota</taxon>
        <taxon>Actinomycetes</taxon>
        <taxon>Streptosporangiales</taxon>
        <taxon>Streptosporangiaceae</taxon>
        <taxon>Acrocarpospora</taxon>
    </lineage>
</organism>
<dbReference type="EMBL" id="BOOA01000010">
    <property type="protein sequence ID" value="GIH23384.1"/>
    <property type="molecule type" value="Genomic_DNA"/>
</dbReference>
<protein>
    <submittedName>
        <fullName evidence="1">Uncharacterized protein</fullName>
    </submittedName>
</protein>
<sequence length="201" mass="22213">MKLIDIARAYAEADNRDVQATTIHLHHYLLACMAVDTRARRMLTESGFTVRELRVPEPPGSGSYRLAPDLNHAIGWARGMRAGLGGEADWSLCFLVGGLAGDGTVDRWLRHRGVDLDALSRRLSEEFGTAASVCGTRPRYSLDPPIRLPKPQAEALMRDLHSRGLKFMMNHHDDGTIVIIPEEERSADAPHDLGARDQQPG</sequence>
<name>A0A919Q6M3_9ACTN</name>
<dbReference type="Proteomes" id="UP000640052">
    <property type="component" value="Unassembled WGS sequence"/>
</dbReference>
<proteinExistence type="predicted"/>
<keyword evidence="2" id="KW-1185">Reference proteome</keyword>